<dbReference type="AlphaFoldDB" id="A0A818EKA7"/>
<dbReference type="Proteomes" id="UP000663825">
    <property type="component" value="Unassembled WGS sequence"/>
</dbReference>
<sequence length="302" mass="35181">MEDNDKNQFRRWFTRISLILILTLIVFVMNQCGKQSNSCRFLIVNNRNSSHSQSYRGQRYLAYIITSTSPRFNATYTELTTALPKFFKIIRKPSVSHTDSRIVPNDYVRVSSLLLTHIDTWHEIGSKSDHELGENDWVFVFEDDVGIVPPAIMNSFYRKIYTVWKYAKPNPILGKTIEEGLKLAKNDGILYLGTCGPVFMDNDTNIQNSRNRLIQFRRGVYFCTHAIAYTKWRARRFWSALATYRLFHREVGSGTIAREWQRLSKAYPFSAAANIHWPPNTGHYGFFYQTRGNHPSIIQEKT</sequence>
<evidence type="ECO:0000256" key="1">
    <source>
        <dbReference type="SAM" id="Phobius"/>
    </source>
</evidence>
<dbReference type="Proteomes" id="UP000663873">
    <property type="component" value="Unassembled WGS sequence"/>
</dbReference>
<accession>A0A818EKA7</accession>
<keyword evidence="1" id="KW-0812">Transmembrane</keyword>
<keyword evidence="5" id="KW-1185">Reference proteome</keyword>
<evidence type="ECO:0000313" key="2">
    <source>
        <dbReference type="EMBL" id="CAF3459893.1"/>
    </source>
</evidence>
<name>A0A818EKA7_9BILA</name>
<gene>
    <name evidence="2" type="ORF">TIS948_LOCUS32564</name>
    <name evidence="3" type="ORF">UJA718_LOCUS2116</name>
</gene>
<proteinExistence type="predicted"/>
<evidence type="ECO:0000313" key="5">
    <source>
        <dbReference type="Proteomes" id="UP000663873"/>
    </source>
</evidence>
<keyword evidence="1" id="KW-0472">Membrane</keyword>
<keyword evidence="1" id="KW-1133">Transmembrane helix</keyword>
<dbReference type="OrthoDB" id="9988031at2759"/>
<protein>
    <recommendedName>
        <fullName evidence="6">Glycosyltransferase family 25 protein</fullName>
    </recommendedName>
</protein>
<evidence type="ECO:0008006" key="6">
    <source>
        <dbReference type="Google" id="ProtNLM"/>
    </source>
</evidence>
<organism evidence="2 4">
    <name type="scientific">Rotaria socialis</name>
    <dbReference type="NCBI Taxonomy" id="392032"/>
    <lineage>
        <taxon>Eukaryota</taxon>
        <taxon>Metazoa</taxon>
        <taxon>Spiralia</taxon>
        <taxon>Gnathifera</taxon>
        <taxon>Rotifera</taxon>
        <taxon>Eurotatoria</taxon>
        <taxon>Bdelloidea</taxon>
        <taxon>Philodinida</taxon>
        <taxon>Philodinidae</taxon>
        <taxon>Rotaria</taxon>
    </lineage>
</organism>
<evidence type="ECO:0000313" key="3">
    <source>
        <dbReference type="EMBL" id="CAF4129244.1"/>
    </source>
</evidence>
<dbReference type="EMBL" id="CAJOBP010000137">
    <property type="protein sequence ID" value="CAF4129244.1"/>
    <property type="molecule type" value="Genomic_DNA"/>
</dbReference>
<comment type="caution">
    <text evidence="2">The sequence shown here is derived from an EMBL/GenBank/DDBJ whole genome shotgun (WGS) entry which is preliminary data.</text>
</comment>
<dbReference type="EMBL" id="CAJNXB010005965">
    <property type="protein sequence ID" value="CAF3459893.1"/>
    <property type="molecule type" value="Genomic_DNA"/>
</dbReference>
<feature type="transmembrane region" description="Helical" evidence="1">
    <location>
        <begin position="12"/>
        <end position="29"/>
    </location>
</feature>
<reference evidence="2" key="1">
    <citation type="submission" date="2021-02" db="EMBL/GenBank/DDBJ databases">
        <authorList>
            <person name="Nowell W R."/>
        </authorList>
    </citation>
    <scope>NUCLEOTIDE SEQUENCE</scope>
</reference>
<evidence type="ECO:0000313" key="4">
    <source>
        <dbReference type="Proteomes" id="UP000663825"/>
    </source>
</evidence>